<comment type="caution">
    <text evidence="4">The sequence shown here is derived from an EMBL/GenBank/DDBJ whole genome shotgun (WGS) entry which is preliminary data.</text>
</comment>
<dbReference type="InterPro" id="IPR002110">
    <property type="entry name" value="Ankyrin_rpt"/>
</dbReference>
<dbReference type="PROSITE" id="PS50088">
    <property type="entry name" value="ANK_REPEAT"/>
    <property type="match status" value="1"/>
</dbReference>
<sequence>MASNGTNGTNGNTTASQLPPEAIAFATRMYDAARTGQVDIFEQALPAGLPANMTNEKGDSLIMLASYHGHAPLVRLLLQHGANPNSLNDRGQSPLAGAVFKGEADVIEMFEIK</sequence>
<dbReference type="SUPFAM" id="SSF48403">
    <property type="entry name" value="Ankyrin repeat"/>
    <property type="match status" value="1"/>
</dbReference>
<evidence type="ECO:0000256" key="1">
    <source>
        <dbReference type="ARBA" id="ARBA00022737"/>
    </source>
</evidence>
<evidence type="ECO:0000313" key="4">
    <source>
        <dbReference type="EMBL" id="EHL02778.1"/>
    </source>
</evidence>
<evidence type="ECO:0000256" key="3">
    <source>
        <dbReference type="PROSITE-ProRule" id="PRU00023"/>
    </source>
</evidence>
<dbReference type="EMBL" id="AGUE01000020">
    <property type="protein sequence ID" value="EHL02778.1"/>
    <property type="molecule type" value="Genomic_DNA"/>
</dbReference>
<keyword evidence="5" id="KW-1185">Reference proteome</keyword>
<accession>H0EFM0</accession>
<dbReference type="Pfam" id="PF12796">
    <property type="entry name" value="Ank_2"/>
    <property type="match status" value="1"/>
</dbReference>
<dbReference type="InterPro" id="IPR036770">
    <property type="entry name" value="Ankyrin_rpt-contain_sf"/>
</dbReference>
<dbReference type="PROSITE" id="PS50297">
    <property type="entry name" value="ANK_REP_REGION"/>
    <property type="match status" value="1"/>
</dbReference>
<evidence type="ECO:0000256" key="2">
    <source>
        <dbReference type="ARBA" id="ARBA00023043"/>
    </source>
</evidence>
<dbReference type="HOGENOM" id="CLU_000134_34_3_1"/>
<gene>
    <name evidence="4" type="ORF">M7I_1297</name>
</gene>
<dbReference type="OrthoDB" id="366390at2759"/>
<keyword evidence="2 3" id="KW-0040">ANK repeat</keyword>
<dbReference type="Gene3D" id="1.25.40.20">
    <property type="entry name" value="Ankyrin repeat-containing domain"/>
    <property type="match status" value="1"/>
</dbReference>
<dbReference type="InParanoid" id="H0EFM0"/>
<proteinExistence type="predicted"/>
<evidence type="ECO:0000313" key="5">
    <source>
        <dbReference type="Proteomes" id="UP000005446"/>
    </source>
</evidence>
<keyword evidence="1" id="KW-0677">Repeat</keyword>
<dbReference type="Proteomes" id="UP000005446">
    <property type="component" value="Unassembled WGS sequence"/>
</dbReference>
<dbReference type="PANTHER" id="PTHR24171">
    <property type="entry name" value="ANKYRIN REPEAT DOMAIN-CONTAINING PROTEIN 39-RELATED"/>
    <property type="match status" value="1"/>
</dbReference>
<dbReference type="SMART" id="SM00248">
    <property type="entry name" value="ANK"/>
    <property type="match status" value="2"/>
</dbReference>
<dbReference type="AlphaFoldDB" id="H0EFM0"/>
<name>H0EFM0_GLAL7</name>
<feature type="repeat" description="ANK" evidence="3">
    <location>
        <begin position="57"/>
        <end position="89"/>
    </location>
</feature>
<reference evidence="4 5" key="1">
    <citation type="journal article" date="2012" name="Eukaryot. Cell">
        <title>Genome sequence of the fungus Glarea lozoyensis: the first genome sequence of a species from the Helotiaceae family.</title>
        <authorList>
            <person name="Youssar L."/>
            <person name="Gruening B.A."/>
            <person name="Erxleben A."/>
            <person name="Guenther S."/>
            <person name="Huettel W."/>
        </authorList>
    </citation>
    <scope>NUCLEOTIDE SEQUENCE [LARGE SCALE GENOMIC DNA]</scope>
    <source>
        <strain evidence="5">ATCC 74030 / MF5533</strain>
    </source>
</reference>
<organism evidence="4 5">
    <name type="scientific">Glarea lozoyensis (strain ATCC 74030 / MF5533)</name>
    <dbReference type="NCBI Taxonomy" id="1104152"/>
    <lineage>
        <taxon>Eukaryota</taxon>
        <taxon>Fungi</taxon>
        <taxon>Dikarya</taxon>
        <taxon>Ascomycota</taxon>
        <taxon>Pezizomycotina</taxon>
        <taxon>Leotiomycetes</taxon>
        <taxon>Helotiales</taxon>
        <taxon>Helotiaceae</taxon>
        <taxon>Glarea</taxon>
    </lineage>
</organism>
<protein>
    <submittedName>
        <fullName evidence="4">Putative ankyrin repeat protein</fullName>
    </submittedName>
</protein>